<evidence type="ECO:0000259" key="3">
    <source>
        <dbReference type="Pfam" id="PF02517"/>
    </source>
</evidence>
<name>A0A848CXD4_9BIFI</name>
<feature type="transmembrane region" description="Helical" evidence="2">
    <location>
        <begin position="443"/>
        <end position="462"/>
    </location>
</feature>
<feature type="transmembrane region" description="Helical" evidence="2">
    <location>
        <begin position="291"/>
        <end position="315"/>
    </location>
</feature>
<protein>
    <submittedName>
        <fullName evidence="4">CPBP family intramembrane metalloprotease</fullName>
    </submittedName>
</protein>
<dbReference type="PANTHER" id="PTHR43592">
    <property type="entry name" value="CAAX AMINO TERMINAL PROTEASE"/>
    <property type="match status" value="1"/>
</dbReference>
<dbReference type="GO" id="GO:0080120">
    <property type="term" value="P:CAAX-box protein maturation"/>
    <property type="evidence" value="ECO:0007669"/>
    <property type="project" value="UniProtKB-ARBA"/>
</dbReference>
<keyword evidence="2" id="KW-0812">Transmembrane</keyword>
<organism evidence="4 5">
    <name type="scientific">Bifidobacterium boum</name>
    <dbReference type="NCBI Taxonomy" id="78343"/>
    <lineage>
        <taxon>Bacteria</taxon>
        <taxon>Bacillati</taxon>
        <taxon>Actinomycetota</taxon>
        <taxon>Actinomycetes</taxon>
        <taxon>Bifidobacteriales</taxon>
        <taxon>Bifidobacteriaceae</taxon>
        <taxon>Bifidobacterium</taxon>
    </lineage>
</organism>
<evidence type="ECO:0000256" key="2">
    <source>
        <dbReference type="SAM" id="Phobius"/>
    </source>
</evidence>
<feature type="domain" description="CAAX prenyl protease 2/Lysostaphin resistance protein A-like" evidence="3">
    <location>
        <begin position="339"/>
        <end position="424"/>
    </location>
</feature>
<keyword evidence="2" id="KW-0472">Membrane</keyword>
<gene>
    <name evidence="4" type="ORF">HF843_04000</name>
</gene>
<feature type="transmembrane region" description="Helical" evidence="2">
    <location>
        <begin position="483"/>
        <end position="506"/>
    </location>
</feature>
<dbReference type="AlphaFoldDB" id="A0A848CXD4"/>
<keyword evidence="4" id="KW-0482">Metalloprotease</keyword>
<evidence type="ECO:0000313" key="5">
    <source>
        <dbReference type="Proteomes" id="UP000583419"/>
    </source>
</evidence>
<dbReference type="PANTHER" id="PTHR43592:SF15">
    <property type="entry name" value="CAAX AMINO TERMINAL PROTEASE FAMILY PROTEIN"/>
    <property type="match status" value="1"/>
</dbReference>
<dbReference type="EMBL" id="JABAGJ010000004">
    <property type="protein sequence ID" value="NMF02345.1"/>
    <property type="molecule type" value="Genomic_DNA"/>
</dbReference>
<dbReference type="GO" id="GO:0004175">
    <property type="term" value="F:endopeptidase activity"/>
    <property type="evidence" value="ECO:0007669"/>
    <property type="project" value="UniProtKB-ARBA"/>
</dbReference>
<dbReference type="Proteomes" id="UP000583419">
    <property type="component" value="Unassembled WGS sequence"/>
</dbReference>
<reference evidence="4 5" key="1">
    <citation type="submission" date="2020-04" db="EMBL/GenBank/DDBJ databases">
        <authorList>
            <person name="Hitch T.C.A."/>
            <person name="Wylensek D."/>
            <person name="Clavel T."/>
        </authorList>
    </citation>
    <scope>NUCLEOTIDE SEQUENCE [LARGE SCALE GENOMIC DNA]</scope>
    <source>
        <strain evidence="4 5">WCA-130-P53-4B</strain>
    </source>
</reference>
<feature type="transmembrane region" description="Helical" evidence="2">
    <location>
        <begin position="199"/>
        <end position="224"/>
    </location>
</feature>
<feature type="compositionally biased region" description="Polar residues" evidence="1">
    <location>
        <begin position="82"/>
        <end position="98"/>
    </location>
</feature>
<accession>A0A848CXD4</accession>
<evidence type="ECO:0000256" key="1">
    <source>
        <dbReference type="SAM" id="MobiDB-lite"/>
    </source>
</evidence>
<dbReference type="GO" id="GO:0008237">
    <property type="term" value="F:metallopeptidase activity"/>
    <property type="evidence" value="ECO:0007669"/>
    <property type="project" value="UniProtKB-KW"/>
</dbReference>
<evidence type="ECO:0000313" key="4">
    <source>
        <dbReference type="EMBL" id="NMF02345.1"/>
    </source>
</evidence>
<keyword evidence="4" id="KW-0645">Protease</keyword>
<feature type="transmembrane region" description="Helical" evidence="2">
    <location>
        <begin position="236"/>
        <end position="258"/>
    </location>
</feature>
<proteinExistence type="predicted"/>
<dbReference type="GO" id="GO:0006508">
    <property type="term" value="P:proteolysis"/>
    <property type="evidence" value="ECO:0007669"/>
    <property type="project" value="UniProtKB-KW"/>
</dbReference>
<feature type="region of interest" description="Disordered" evidence="1">
    <location>
        <begin position="1"/>
        <end position="100"/>
    </location>
</feature>
<dbReference type="Pfam" id="PF02517">
    <property type="entry name" value="Rce1-like"/>
    <property type="match status" value="1"/>
</dbReference>
<feature type="transmembrane region" description="Helical" evidence="2">
    <location>
        <begin position="365"/>
        <end position="386"/>
    </location>
</feature>
<keyword evidence="2" id="KW-1133">Transmembrane helix</keyword>
<keyword evidence="4" id="KW-0378">Hydrolase</keyword>
<comment type="caution">
    <text evidence="4">The sequence shown here is derived from an EMBL/GenBank/DDBJ whole genome shotgun (WGS) entry which is preliminary data.</text>
</comment>
<dbReference type="InterPro" id="IPR003675">
    <property type="entry name" value="Rce1/LyrA-like_dom"/>
</dbReference>
<dbReference type="RefSeq" id="WP_168973474.1">
    <property type="nucleotide sequence ID" value="NZ_JABAGJ010000004.1"/>
</dbReference>
<sequence length="509" mass="55489">MNGCFAYRQDGDGKGNALSDQIDDSGMASGDQPEHTEQSGPPASIPQPTPVNTDGAHAVQASPYQRVAQQGYASPQPLVQPAQPTQPQGYSFQPSAKPSYQPYRQIPPYRPYHTYPQPVLPPRQAPSGSANAAMRGVPYPYPPVPPIPQVPVYPSAPYQTGTYLPQAMPQSRRPAWKPQRVLTYAQQVRRAVGREARLVLFYCVVMTAVALVAQMTIATVMILQGTPESAIDGDAFINRISGAVSLIALVGCAIYLALMRSRDPLWHGLPRELWLELAGRGQRAHRTMTPVVFLISIMLILGASDVYSFVLEPALDWLSGLFGAKPDTAMDSIDASMGTLAMVLYAGFFGPIMEELLFRGLVMPALARYGKVFSIVTSAVLFGFFHTDLLQGAYAILVGLVLGYIATEYGLVWSIALHITNNFVFSDLLSRLLAVMPQTAQNVVGFGLYILVGIGSLLYLILRRGKIREYMQTNRSLKGTLAACWSSPWFLVFLGLSFVFACVNGFTTA</sequence>
<feature type="transmembrane region" description="Helical" evidence="2">
    <location>
        <begin position="392"/>
        <end position="412"/>
    </location>
</feature>